<evidence type="ECO:0000313" key="2">
    <source>
        <dbReference type="Proteomes" id="UP001305414"/>
    </source>
</evidence>
<comment type="caution">
    <text evidence="1">The sequence shown here is derived from an EMBL/GenBank/DDBJ whole genome shotgun (WGS) entry which is preliminary data.</text>
</comment>
<gene>
    <name evidence="1" type="ORF">RRF57_009652</name>
</gene>
<dbReference type="Proteomes" id="UP001305414">
    <property type="component" value="Unassembled WGS sequence"/>
</dbReference>
<dbReference type="AlphaFoldDB" id="A0AAN7ZC26"/>
<evidence type="ECO:0000313" key="1">
    <source>
        <dbReference type="EMBL" id="KAK5633938.1"/>
    </source>
</evidence>
<name>A0AAN7ZC26_9PEZI</name>
<accession>A0AAN7ZC26</accession>
<keyword evidence="2" id="KW-1185">Reference proteome</keyword>
<dbReference type="EMBL" id="JAWHQM010000037">
    <property type="protein sequence ID" value="KAK5633938.1"/>
    <property type="molecule type" value="Genomic_DNA"/>
</dbReference>
<proteinExistence type="predicted"/>
<reference evidence="1 2" key="1">
    <citation type="submission" date="2023-10" db="EMBL/GenBank/DDBJ databases">
        <title>Draft genome sequence of Xylaria bambusicola isolate GMP-LS, the root and basal stem rot pathogen of sugarcane in Indonesia.</title>
        <authorList>
            <person name="Selvaraj P."/>
            <person name="Muralishankar V."/>
            <person name="Muruganantham S."/>
            <person name="Sp S."/>
            <person name="Haryani S."/>
            <person name="Lau K.J.X."/>
            <person name="Naqvi N.I."/>
        </authorList>
    </citation>
    <scope>NUCLEOTIDE SEQUENCE [LARGE SCALE GENOMIC DNA]</scope>
    <source>
        <strain evidence="1">GMP-LS</strain>
    </source>
</reference>
<organism evidence="1 2">
    <name type="scientific">Xylaria bambusicola</name>
    <dbReference type="NCBI Taxonomy" id="326684"/>
    <lineage>
        <taxon>Eukaryota</taxon>
        <taxon>Fungi</taxon>
        <taxon>Dikarya</taxon>
        <taxon>Ascomycota</taxon>
        <taxon>Pezizomycotina</taxon>
        <taxon>Sordariomycetes</taxon>
        <taxon>Xylariomycetidae</taxon>
        <taxon>Xylariales</taxon>
        <taxon>Xylariaceae</taxon>
        <taxon>Xylaria</taxon>
    </lineage>
</organism>
<protein>
    <submittedName>
        <fullName evidence="1">Uncharacterized protein</fullName>
    </submittedName>
</protein>
<sequence>MAYGHERDEGVAAFGGCAGVDAAGHVDVETRLVGKCLAVEYGVEGLAVLVGQEDVVRLELGDLAV</sequence>